<dbReference type="RefSeq" id="WP_369278649.1">
    <property type="nucleotide sequence ID" value="NZ_JBJVMW010000018.1"/>
</dbReference>
<comment type="caution">
    <text evidence="1">The sequence shown here is derived from an EMBL/GenBank/DDBJ whole genome shotgun (WGS) entry which is preliminary data.</text>
</comment>
<organism evidence="1 2">
    <name type="scientific">Streptomyces galilaeus</name>
    <dbReference type="NCBI Taxonomy" id="33899"/>
    <lineage>
        <taxon>Bacteria</taxon>
        <taxon>Bacillati</taxon>
        <taxon>Actinomycetota</taxon>
        <taxon>Actinomycetes</taxon>
        <taxon>Kitasatosporales</taxon>
        <taxon>Streptomycetaceae</taxon>
        <taxon>Streptomyces</taxon>
    </lineage>
</organism>
<dbReference type="Proteomes" id="UP001631993">
    <property type="component" value="Unassembled WGS sequence"/>
</dbReference>
<sequence>MEISPSPPLFRAWSGSCLVVGGRRAFLLAGFIPKRGAAVMAAAAPEEAQEAMPVKA</sequence>
<name>A0ABW9IS52_STRGJ</name>
<protein>
    <submittedName>
        <fullName evidence="1">Uncharacterized protein</fullName>
    </submittedName>
</protein>
<gene>
    <name evidence="1" type="ORF">ACKI1S_34780</name>
</gene>
<keyword evidence="2" id="KW-1185">Reference proteome</keyword>
<proteinExistence type="predicted"/>
<reference evidence="1 2" key="1">
    <citation type="submission" date="2024-12" db="EMBL/GenBank/DDBJ databases">
        <title>Forecasting of Potato common scab and diversities of Pathogenic streptomyces spp. in china.</title>
        <authorList>
            <person name="Handique U."/>
            <person name="Wu J."/>
        </authorList>
    </citation>
    <scope>NUCLEOTIDE SEQUENCE [LARGE SCALE GENOMIC DNA]</scope>
    <source>
        <strain evidence="1 2">ZRIMU1585</strain>
    </source>
</reference>
<evidence type="ECO:0000313" key="2">
    <source>
        <dbReference type="Proteomes" id="UP001631993"/>
    </source>
</evidence>
<dbReference type="EMBL" id="JBJVNE010000020">
    <property type="protein sequence ID" value="MFM9651303.1"/>
    <property type="molecule type" value="Genomic_DNA"/>
</dbReference>
<accession>A0ABW9IS52</accession>
<evidence type="ECO:0000313" key="1">
    <source>
        <dbReference type="EMBL" id="MFM9651303.1"/>
    </source>
</evidence>